<evidence type="ECO:0000256" key="1">
    <source>
        <dbReference type="ARBA" id="ARBA00022490"/>
    </source>
</evidence>
<keyword evidence="6" id="KW-0067">ATP-binding</keyword>
<keyword evidence="8" id="KW-0443">Lipid metabolism</keyword>
<keyword evidence="1" id="KW-0963">Cytoplasm</keyword>
<proteinExistence type="predicted"/>
<evidence type="ECO:0000256" key="2">
    <source>
        <dbReference type="ARBA" id="ARBA00022516"/>
    </source>
</evidence>
<dbReference type="PANTHER" id="PTHR43290:SF2">
    <property type="entry name" value="MEVALONATE KINASE"/>
    <property type="match status" value="1"/>
</dbReference>
<dbReference type="PRINTS" id="PR00959">
    <property type="entry name" value="MEVGALKINASE"/>
</dbReference>
<dbReference type="SUPFAM" id="SSF54211">
    <property type="entry name" value="Ribosomal protein S5 domain 2-like"/>
    <property type="match status" value="1"/>
</dbReference>
<dbReference type="EMBL" id="CP035033">
    <property type="protein sequence ID" value="QAB15858.1"/>
    <property type="molecule type" value="Genomic_DNA"/>
</dbReference>
<evidence type="ECO:0000256" key="7">
    <source>
        <dbReference type="ARBA" id="ARBA00022842"/>
    </source>
</evidence>
<accession>A0A410H4J5</accession>
<evidence type="ECO:0000256" key="6">
    <source>
        <dbReference type="ARBA" id="ARBA00022840"/>
    </source>
</evidence>
<keyword evidence="4" id="KW-0547">Nucleotide-binding</keyword>
<dbReference type="Gene3D" id="3.30.70.890">
    <property type="entry name" value="GHMP kinase, C-terminal domain"/>
    <property type="match status" value="1"/>
</dbReference>
<dbReference type="RefSeq" id="WP_128385202.1">
    <property type="nucleotide sequence ID" value="NZ_CP035033.1"/>
</dbReference>
<dbReference type="PANTHER" id="PTHR43290">
    <property type="entry name" value="MEVALONATE KINASE"/>
    <property type="match status" value="1"/>
</dbReference>
<gene>
    <name evidence="11" type="ORF">EPV75_09315</name>
</gene>
<dbReference type="InterPro" id="IPR006205">
    <property type="entry name" value="Mev_gal_kin"/>
</dbReference>
<name>A0A410H4J5_9GAMM</name>
<dbReference type="InterPro" id="IPR014721">
    <property type="entry name" value="Ribsml_uS5_D2-typ_fold_subgr"/>
</dbReference>
<dbReference type="InterPro" id="IPR036554">
    <property type="entry name" value="GHMP_kinase_C_sf"/>
</dbReference>
<dbReference type="GO" id="GO:0005829">
    <property type="term" value="C:cytosol"/>
    <property type="evidence" value="ECO:0007669"/>
    <property type="project" value="TreeGrafter"/>
</dbReference>
<dbReference type="GO" id="GO:0005524">
    <property type="term" value="F:ATP binding"/>
    <property type="evidence" value="ECO:0007669"/>
    <property type="project" value="UniProtKB-KW"/>
</dbReference>
<dbReference type="GO" id="GO:0019287">
    <property type="term" value="P:isopentenyl diphosphate biosynthetic process, mevalonate pathway"/>
    <property type="evidence" value="ECO:0007669"/>
    <property type="project" value="UniProtKB-UniPathway"/>
</dbReference>
<dbReference type="Pfam" id="PF00288">
    <property type="entry name" value="GHMP_kinases_N"/>
    <property type="match status" value="1"/>
</dbReference>
<evidence type="ECO:0000256" key="8">
    <source>
        <dbReference type="ARBA" id="ARBA00023098"/>
    </source>
</evidence>
<sequence>MKTVCTTPAKLILTGEHSVLFGAPALCMAVALDTVCEIDFNPLETADHQPFLEIELTDFNQKMAYPYLTWQKRVTHIESRYALYEKNALAIQTVLQQPVDLVLLTLQQFHNLQRLKPGHWQIKLRSHNLSGKGLGSSASIIISLLHSLFVHHQIDISEIDLLALAQQVESRQHGASSGLDPTTVFRGGLLRFQQGVPLQQLTHQNFNAWVIDTGKPSSTTGQAVNHVHHHFTHQSAIWQDFKQVASNMESAWDTSDAERLNQAIRDNQALLEHIGVVPDKVKTFIQALHKTGYSAKICGAGSISGDQAGVVLCIGPDAPSEVCEAYGYDYYPLKLNETGSQCEVHH</sequence>
<dbReference type="KEGG" id="htr:EPV75_09315"/>
<keyword evidence="2" id="KW-0444">Lipid biosynthesis</keyword>
<dbReference type="AlphaFoldDB" id="A0A410H4J5"/>
<evidence type="ECO:0000259" key="10">
    <source>
        <dbReference type="Pfam" id="PF00288"/>
    </source>
</evidence>
<feature type="domain" description="GHMP kinase N-terminal" evidence="10">
    <location>
        <begin position="116"/>
        <end position="187"/>
    </location>
</feature>
<evidence type="ECO:0000256" key="9">
    <source>
        <dbReference type="ARBA" id="ARBA00029438"/>
    </source>
</evidence>
<keyword evidence="3" id="KW-0808">Transferase</keyword>
<dbReference type="InterPro" id="IPR020568">
    <property type="entry name" value="Ribosomal_Su5_D2-typ_SF"/>
</dbReference>
<evidence type="ECO:0000256" key="4">
    <source>
        <dbReference type="ARBA" id="ARBA00022741"/>
    </source>
</evidence>
<evidence type="ECO:0000256" key="5">
    <source>
        <dbReference type="ARBA" id="ARBA00022777"/>
    </source>
</evidence>
<evidence type="ECO:0000313" key="11">
    <source>
        <dbReference type="EMBL" id="QAB15858.1"/>
    </source>
</evidence>
<dbReference type="InterPro" id="IPR006204">
    <property type="entry name" value="GHMP_kinase_N_dom"/>
</dbReference>
<dbReference type="UniPathway" id="UPA00057">
    <property type="reaction ID" value="UER00098"/>
</dbReference>
<comment type="pathway">
    <text evidence="9">Isoprenoid biosynthesis; isopentenyl diphosphate biosynthesis via mevalonate pathway; isopentenyl diphosphate from (R)-mevalonate: step 1/3.</text>
</comment>
<organism evidence="11 12">
    <name type="scientific">Hydrogenovibrio thermophilus</name>
    <dbReference type="NCBI Taxonomy" id="265883"/>
    <lineage>
        <taxon>Bacteria</taxon>
        <taxon>Pseudomonadati</taxon>
        <taxon>Pseudomonadota</taxon>
        <taxon>Gammaproteobacteria</taxon>
        <taxon>Thiotrichales</taxon>
        <taxon>Piscirickettsiaceae</taxon>
        <taxon>Hydrogenovibrio</taxon>
    </lineage>
</organism>
<keyword evidence="12" id="KW-1185">Reference proteome</keyword>
<keyword evidence="5" id="KW-0418">Kinase</keyword>
<dbReference type="GO" id="GO:0004496">
    <property type="term" value="F:mevalonate kinase activity"/>
    <property type="evidence" value="ECO:0007669"/>
    <property type="project" value="InterPro"/>
</dbReference>
<evidence type="ECO:0000256" key="3">
    <source>
        <dbReference type="ARBA" id="ARBA00022679"/>
    </source>
</evidence>
<reference evidence="11 12" key="1">
    <citation type="journal article" date="2018" name="Environ. Microbiol.">
        <title>Genomes of ubiquitous marine and hypersaline Hydrogenovibrio, Thiomicrorhabdus and Thiomicrospira spp. encode a diversity of mechanisms to sustain chemolithoautotrophy in heterogeneous environments.</title>
        <authorList>
            <person name="Scott K.M."/>
            <person name="Williams J."/>
            <person name="Porter C.M.B."/>
            <person name="Russel S."/>
            <person name="Harmer T.L."/>
            <person name="Paul J.H."/>
            <person name="Antonen K.M."/>
            <person name="Bridges M.K."/>
            <person name="Camper G.J."/>
            <person name="Campla C.K."/>
            <person name="Casella L.G."/>
            <person name="Chase E."/>
            <person name="Conrad J.W."/>
            <person name="Cruz M.C."/>
            <person name="Dunlap D.S."/>
            <person name="Duran L."/>
            <person name="Fahsbender E.M."/>
            <person name="Goldsmith D.B."/>
            <person name="Keeley R.F."/>
            <person name="Kondoff M.R."/>
            <person name="Kussy B.I."/>
            <person name="Lane M.K."/>
            <person name="Lawler S."/>
            <person name="Leigh B.A."/>
            <person name="Lewis C."/>
            <person name="Lostal L.M."/>
            <person name="Marking D."/>
            <person name="Mancera P.A."/>
            <person name="McClenthan E.C."/>
            <person name="McIntyre E.A."/>
            <person name="Mine J.A."/>
            <person name="Modi S."/>
            <person name="Moore B.D."/>
            <person name="Morgan W.A."/>
            <person name="Nelson K.M."/>
            <person name="Nguyen K.N."/>
            <person name="Ogburn N."/>
            <person name="Parrino D.G."/>
            <person name="Pedapudi A.D."/>
            <person name="Pelham R.P."/>
            <person name="Preece A.M."/>
            <person name="Rampersad E.A."/>
            <person name="Richardson J.C."/>
            <person name="Rodgers C.M."/>
            <person name="Schaffer B.L."/>
            <person name="Sheridan N.E."/>
            <person name="Solone M.R."/>
            <person name="Staley Z.R."/>
            <person name="Tabuchi M."/>
            <person name="Waide R.J."/>
            <person name="Wanjugi P.W."/>
            <person name="Young S."/>
            <person name="Clum A."/>
            <person name="Daum C."/>
            <person name="Huntemann M."/>
            <person name="Ivanova N."/>
            <person name="Kyrpides N."/>
            <person name="Mikhailova N."/>
            <person name="Palaniappan K."/>
            <person name="Pillay M."/>
            <person name="Reddy T.B.K."/>
            <person name="Shapiro N."/>
            <person name="Stamatis D."/>
            <person name="Varghese N."/>
            <person name="Woyke T."/>
            <person name="Boden R."/>
            <person name="Freyermuth S.K."/>
            <person name="Kerfeld C.A."/>
        </authorList>
    </citation>
    <scope>NUCLEOTIDE SEQUENCE [LARGE SCALE GENOMIC DNA]</scope>
    <source>
        <strain evidence="11 12">JR-2</strain>
    </source>
</reference>
<dbReference type="Gene3D" id="3.30.230.10">
    <property type="match status" value="1"/>
</dbReference>
<protein>
    <recommendedName>
        <fullName evidence="10">GHMP kinase N-terminal domain-containing protein</fullName>
    </recommendedName>
</protein>
<keyword evidence="7" id="KW-0460">Magnesium</keyword>
<dbReference type="SUPFAM" id="SSF55060">
    <property type="entry name" value="GHMP Kinase, C-terminal domain"/>
    <property type="match status" value="1"/>
</dbReference>
<evidence type="ECO:0000313" key="12">
    <source>
        <dbReference type="Proteomes" id="UP000285478"/>
    </source>
</evidence>
<dbReference type="Proteomes" id="UP000285478">
    <property type="component" value="Chromosome"/>
</dbReference>